<evidence type="ECO:0000256" key="1">
    <source>
        <dbReference type="SAM" id="MobiDB-lite"/>
    </source>
</evidence>
<organism evidence="2 3">
    <name type="scientific">Lottia gigantea</name>
    <name type="common">Giant owl limpet</name>
    <dbReference type="NCBI Taxonomy" id="225164"/>
    <lineage>
        <taxon>Eukaryota</taxon>
        <taxon>Metazoa</taxon>
        <taxon>Spiralia</taxon>
        <taxon>Lophotrochozoa</taxon>
        <taxon>Mollusca</taxon>
        <taxon>Gastropoda</taxon>
        <taxon>Patellogastropoda</taxon>
        <taxon>Lottioidea</taxon>
        <taxon>Lottiidae</taxon>
        <taxon>Lottia</taxon>
    </lineage>
</organism>
<dbReference type="AlphaFoldDB" id="V3ZVI6"/>
<accession>V3ZVI6</accession>
<dbReference type="Proteomes" id="UP000030746">
    <property type="component" value="Unassembled WGS sequence"/>
</dbReference>
<gene>
    <name evidence="2" type="ORF">LOTGIDRAFT_234653</name>
</gene>
<feature type="compositionally biased region" description="Polar residues" evidence="1">
    <location>
        <begin position="141"/>
        <end position="159"/>
    </location>
</feature>
<dbReference type="OrthoDB" id="6062535at2759"/>
<dbReference type="HOGENOM" id="CLU_1295664_0_0_1"/>
<keyword evidence="3" id="KW-1185">Reference proteome</keyword>
<dbReference type="EMBL" id="KB202719">
    <property type="protein sequence ID" value="ESO88352.1"/>
    <property type="molecule type" value="Genomic_DNA"/>
</dbReference>
<reference evidence="2 3" key="1">
    <citation type="journal article" date="2013" name="Nature">
        <title>Insights into bilaterian evolution from three spiralian genomes.</title>
        <authorList>
            <person name="Simakov O."/>
            <person name="Marletaz F."/>
            <person name="Cho S.J."/>
            <person name="Edsinger-Gonzales E."/>
            <person name="Havlak P."/>
            <person name="Hellsten U."/>
            <person name="Kuo D.H."/>
            <person name="Larsson T."/>
            <person name="Lv J."/>
            <person name="Arendt D."/>
            <person name="Savage R."/>
            <person name="Osoegawa K."/>
            <person name="de Jong P."/>
            <person name="Grimwood J."/>
            <person name="Chapman J.A."/>
            <person name="Shapiro H."/>
            <person name="Aerts A."/>
            <person name="Otillar R.P."/>
            <person name="Terry A.Y."/>
            <person name="Boore J.L."/>
            <person name="Grigoriev I.V."/>
            <person name="Lindberg D.R."/>
            <person name="Seaver E.C."/>
            <person name="Weisblat D.A."/>
            <person name="Putnam N.H."/>
            <person name="Rokhsar D.S."/>
        </authorList>
    </citation>
    <scope>NUCLEOTIDE SEQUENCE [LARGE SCALE GENOMIC DNA]</scope>
</reference>
<protein>
    <submittedName>
        <fullName evidence="2">Uncharacterized protein</fullName>
    </submittedName>
</protein>
<proteinExistence type="predicted"/>
<dbReference type="CTD" id="20249603"/>
<evidence type="ECO:0000313" key="3">
    <source>
        <dbReference type="Proteomes" id="UP000030746"/>
    </source>
</evidence>
<feature type="region of interest" description="Disordered" evidence="1">
    <location>
        <begin position="132"/>
        <end position="213"/>
    </location>
</feature>
<dbReference type="KEGG" id="lgi:LOTGIDRAFT_234653"/>
<evidence type="ECO:0000313" key="2">
    <source>
        <dbReference type="EMBL" id="ESO88352.1"/>
    </source>
</evidence>
<name>V3ZVI6_LOTGI</name>
<feature type="compositionally biased region" description="Low complexity" evidence="1">
    <location>
        <begin position="193"/>
        <end position="213"/>
    </location>
</feature>
<sequence>MEVHFDRSVKSPTKSAHRNSCNEEVFEGYSRNLPGLHEWTSWRTKLNSVMVDLIEERHRIFSYPKSKKYIRNHTRILRTLTEPNFAIGRGVSEFALSRAVHDYVHGEDGFHLEAESFLSFGIPRVKLRSNMSYSGDADSDIQPSPNVNGVNDVPTYQNVDRSDLLEAENNPSVIYSESTKRRNITKTTEPRPSDSGSNLSSTSTTEFNTTETL</sequence>
<dbReference type="GeneID" id="20249603"/>
<dbReference type="RefSeq" id="XP_009061059.1">
    <property type="nucleotide sequence ID" value="XM_009062811.1"/>
</dbReference>